<reference evidence="1" key="2">
    <citation type="submission" date="2021-09" db="EMBL/GenBank/DDBJ databases">
        <authorList>
            <person name="Gilroy R."/>
        </authorList>
    </citation>
    <scope>NUCLEOTIDE SEQUENCE</scope>
    <source>
        <strain evidence="1">ChiGjej1B1-18357</strain>
    </source>
</reference>
<dbReference type="AlphaFoldDB" id="A0A921F5E8"/>
<evidence type="ECO:0000313" key="1">
    <source>
        <dbReference type="EMBL" id="HJE91198.1"/>
    </source>
</evidence>
<dbReference type="InterPro" id="IPR023213">
    <property type="entry name" value="CAT-like_dom_sf"/>
</dbReference>
<accession>A0A921F5E8</accession>
<dbReference type="EMBL" id="DYXM01000180">
    <property type="protein sequence ID" value="HJE91198.1"/>
    <property type="molecule type" value="Genomic_DNA"/>
</dbReference>
<dbReference type="RefSeq" id="WP_303913134.1">
    <property type="nucleotide sequence ID" value="NZ_DYXM01000180.1"/>
</dbReference>
<dbReference type="Proteomes" id="UP000776650">
    <property type="component" value="Unassembled WGS sequence"/>
</dbReference>
<organism evidence="1 2">
    <name type="scientific">Dietzia timorensis</name>
    <dbReference type="NCBI Taxonomy" id="499555"/>
    <lineage>
        <taxon>Bacteria</taxon>
        <taxon>Bacillati</taxon>
        <taxon>Actinomycetota</taxon>
        <taxon>Actinomycetes</taxon>
        <taxon>Mycobacteriales</taxon>
        <taxon>Dietziaceae</taxon>
        <taxon>Dietzia</taxon>
    </lineage>
</organism>
<dbReference type="SUPFAM" id="SSF52777">
    <property type="entry name" value="CoA-dependent acyltransferases"/>
    <property type="match status" value="2"/>
</dbReference>
<evidence type="ECO:0008006" key="3">
    <source>
        <dbReference type="Google" id="ProtNLM"/>
    </source>
</evidence>
<sequence>MRLTTIARMDLAAGTVHRYSVQVRPVPDAQVPVSFDQERHVSLGSRPGSWIAVAFRPTHPAAREDLARAWHAVIARHGTLNTVFSPATETPTHDAGPPTLTSVEVRRGAWTTPQAAPDEDPREVLRREFDRACDPFAAPSYELCVVEPEGGRGGDSRPTVVIGFDHAHVDAWSLLIVVRDFTACLADVVNGAPSPGSNLPQAPAFARHTAELAARPPAPDSVRRRWEEIMSAGSGEMPVFPLPLGDISAPREEVVEVHHVLDTEGVERCAAHARSAGTRMIALAVAEMTTTLQERGADGLRAVFPVHSRTGDTWHDSVGWFITNSVLDCDSGDPRECGRRISEAVALGTHPLEPLLRPWGGMPHTPGMFALSWLDHRRLPVDIDPELEPQHVSARICTTGVMVWFVVNDTGLHMRCRYPDTPQARDAVGGWLRAVSTGISRHAEAMLVKPPKMQAELYR</sequence>
<comment type="caution">
    <text evidence="1">The sequence shown here is derived from an EMBL/GenBank/DDBJ whole genome shotgun (WGS) entry which is preliminary data.</text>
</comment>
<reference evidence="1" key="1">
    <citation type="journal article" date="2021" name="PeerJ">
        <title>Extensive microbial diversity within the chicken gut microbiome revealed by metagenomics and culture.</title>
        <authorList>
            <person name="Gilroy R."/>
            <person name="Ravi A."/>
            <person name="Getino M."/>
            <person name="Pursley I."/>
            <person name="Horton D.L."/>
            <person name="Alikhan N.F."/>
            <person name="Baker D."/>
            <person name="Gharbi K."/>
            <person name="Hall N."/>
            <person name="Watson M."/>
            <person name="Adriaenssens E.M."/>
            <person name="Foster-Nyarko E."/>
            <person name="Jarju S."/>
            <person name="Secka A."/>
            <person name="Antonio M."/>
            <person name="Oren A."/>
            <person name="Chaudhuri R.R."/>
            <person name="La Ragione R."/>
            <person name="Hildebrand F."/>
            <person name="Pallen M.J."/>
        </authorList>
    </citation>
    <scope>NUCLEOTIDE SEQUENCE</scope>
    <source>
        <strain evidence="1">ChiGjej1B1-18357</strain>
    </source>
</reference>
<dbReference type="Gene3D" id="3.30.559.10">
    <property type="entry name" value="Chloramphenicol acetyltransferase-like domain"/>
    <property type="match status" value="1"/>
</dbReference>
<proteinExistence type="predicted"/>
<gene>
    <name evidence="1" type="ORF">K8V11_09345</name>
</gene>
<protein>
    <recommendedName>
        <fullName evidence="3">Condensation domain-containing protein</fullName>
    </recommendedName>
</protein>
<name>A0A921F5E8_9ACTN</name>
<evidence type="ECO:0000313" key="2">
    <source>
        <dbReference type="Proteomes" id="UP000776650"/>
    </source>
</evidence>